<comment type="subunit">
    <text evidence="12">Heterodimer of a large membrane-associated beta subunit and a small pyruvoyl-containing alpha subunit.</text>
</comment>
<organism evidence="13 14">
    <name type="scientific">Clostridium punense</name>
    <dbReference type="NCBI Taxonomy" id="1054297"/>
    <lineage>
        <taxon>Bacteria</taxon>
        <taxon>Bacillati</taxon>
        <taxon>Bacillota</taxon>
        <taxon>Clostridia</taxon>
        <taxon>Eubacteriales</taxon>
        <taxon>Clostridiaceae</taxon>
        <taxon>Clostridium</taxon>
    </lineage>
</organism>
<feature type="chain" id="PRO_5044930757" description="Phosphatidylserine decarboxylase alpha chain" evidence="12">
    <location>
        <begin position="256"/>
        <end position="295"/>
    </location>
</feature>
<dbReference type="EMBL" id="JAGGLL010000041">
    <property type="protein sequence ID" value="MBP2023898.1"/>
    <property type="molecule type" value="Genomic_DNA"/>
</dbReference>
<comment type="catalytic activity">
    <reaction evidence="12">
        <text>a 1,2-diacyl-sn-glycero-3-phospho-L-serine + H(+) = a 1,2-diacyl-sn-glycero-3-phosphoethanolamine + CO2</text>
        <dbReference type="Rhea" id="RHEA:20828"/>
        <dbReference type="ChEBI" id="CHEBI:15378"/>
        <dbReference type="ChEBI" id="CHEBI:16526"/>
        <dbReference type="ChEBI" id="CHEBI:57262"/>
        <dbReference type="ChEBI" id="CHEBI:64612"/>
        <dbReference type="EC" id="4.1.1.65"/>
    </reaction>
</comment>
<sequence length="295" mass="34470">MIKFYNRRENRYEIEKVAAGKFIDYLYTNKLGRTFLEVLFKRRFLTFLYGKYCDSPLSKKRIKPFIEEFGMDMNEYEKHPENYSSFNDFFHRKLKPTSRDIVLDNDVLISPCDGKLTAIDKISEDTTFKVKGFTYNLKDLLKNENLAKDYKNGCCLIFRLCPTDYHRFHFIDKGTCSLSKFIPGHYYSVNPVALENINRVFSENKREYSIFHSDNFDDVIYLEVGATFVGSIIQTYNENSPINKGDEKGYFKFGGSTVILIFKENIIKLDKDILSHGRNGMESLVRFGDKIGVRA</sequence>
<comment type="cofactor">
    <cofactor evidence="12">
        <name>pyruvate</name>
        <dbReference type="ChEBI" id="CHEBI:15361"/>
    </cofactor>
    <text evidence="12">Binds 1 pyruvoyl group covalently per subunit.</text>
</comment>
<evidence type="ECO:0000256" key="2">
    <source>
        <dbReference type="ARBA" id="ARBA00022475"/>
    </source>
</evidence>
<dbReference type="InterPro" id="IPR003817">
    <property type="entry name" value="PS_Dcarbxylase"/>
</dbReference>
<evidence type="ECO:0000256" key="3">
    <source>
        <dbReference type="ARBA" id="ARBA00022516"/>
    </source>
</evidence>
<dbReference type="GO" id="GO:0004609">
    <property type="term" value="F:phosphatidylserine decarboxylase activity"/>
    <property type="evidence" value="ECO:0007669"/>
    <property type="project" value="UniProtKB-EC"/>
</dbReference>
<keyword evidence="11 12" id="KW-0670">Pyruvate</keyword>
<keyword evidence="7 12" id="KW-0865">Zymogen</keyword>
<keyword evidence="9 12" id="KW-0456">Lyase</keyword>
<dbReference type="EC" id="4.1.1.65" evidence="12"/>
<proteinExistence type="inferred from homology"/>
<feature type="active site" description="Charge relay system; for autoendoproteolytic cleavage activity" evidence="12">
    <location>
        <position position="256"/>
    </location>
</feature>
<keyword evidence="4 12" id="KW-0210">Decarboxylase</keyword>
<keyword evidence="2 12" id="KW-1003">Cell membrane</keyword>
<keyword evidence="3 12" id="KW-0444">Lipid biosynthesis</keyword>
<gene>
    <name evidence="12" type="primary">psd</name>
    <name evidence="13" type="ORF">J2Z44_003740</name>
</gene>
<dbReference type="NCBIfam" id="TIGR00163">
    <property type="entry name" value="PS_decarb"/>
    <property type="match status" value="1"/>
</dbReference>
<comment type="pathway">
    <text evidence="1">Lipid metabolism.</text>
</comment>
<keyword evidence="6 12" id="KW-0472">Membrane</keyword>
<evidence type="ECO:0000256" key="11">
    <source>
        <dbReference type="ARBA" id="ARBA00023317"/>
    </source>
</evidence>
<comment type="PTM">
    <text evidence="12">Is synthesized initially as an inactive proenzyme. Formation of the active enzyme involves a self-maturation process in which the active site pyruvoyl group is generated from an internal serine residue via an autocatalytic post-translational modification. Two non-identical subunits are generated from the proenzyme in this reaction, and the pyruvate is formed at the N-terminus of the alpha chain, which is derived from the carboxyl end of the proenzyme. The autoendoproteolytic cleavage occurs by a canonical serine protease mechanism, in which the side chain hydroxyl group of the serine supplies its oxygen atom to form the C-terminus of the beta chain, while the remainder of the serine residue undergoes an oxidative deamination to produce ammonia and the pyruvoyl prosthetic group on the alpha chain. During this reaction, the Ser that is part of the protease active site of the proenzyme becomes the pyruvoyl prosthetic group, which constitutes an essential element of the active site of the mature decarboxylase.</text>
</comment>
<comment type="caution">
    <text evidence="13">The sequence shown here is derived from an EMBL/GenBank/DDBJ whole genome shotgun (WGS) entry which is preliminary data.</text>
</comment>
<evidence type="ECO:0000256" key="5">
    <source>
        <dbReference type="ARBA" id="ARBA00023098"/>
    </source>
</evidence>
<evidence type="ECO:0000256" key="6">
    <source>
        <dbReference type="ARBA" id="ARBA00023136"/>
    </source>
</evidence>
<dbReference type="NCBIfam" id="NF001941">
    <property type="entry name" value="PRK00723.1"/>
    <property type="match status" value="1"/>
</dbReference>
<feature type="active site" description="Schiff-base intermediate with substrate; via pyruvic acid; for decarboxylase activity" evidence="12">
    <location>
        <position position="256"/>
    </location>
</feature>
<feature type="active site" description="Charge relay system; for autoendoproteolytic cleavage activity" evidence="12">
    <location>
        <position position="169"/>
    </location>
</feature>
<dbReference type="Proteomes" id="UP001519308">
    <property type="component" value="Unassembled WGS sequence"/>
</dbReference>
<dbReference type="PANTHER" id="PTHR10067:SF17">
    <property type="entry name" value="PHOSPHATIDYLSERINE DECARBOXYLASE PROENZYME 2"/>
    <property type="match status" value="1"/>
</dbReference>
<name>A0ABS4K7Z5_9CLOT</name>
<feature type="chain" id="PRO_5044930758" description="Phosphatidylserine decarboxylase beta chain" evidence="12">
    <location>
        <begin position="1"/>
        <end position="255"/>
    </location>
</feature>
<keyword evidence="5 12" id="KW-0443">Lipid metabolism</keyword>
<comment type="pathway">
    <text evidence="12">Phospholipid metabolism; phosphatidylethanolamine biosynthesis; phosphatidylethanolamine from CDP-diacylglycerol: step 2/2.</text>
</comment>
<dbReference type="PANTHER" id="PTHR10067">
    <property type="entry name" value="PHOSPHATIDYLSERINE DECARBOXYLASE"/>
    <property type="match status" value="1"/>
</dbReference>
<dbReference type="HAMAP" id="MF_00663">
    <property type="entry name" value="PS_decarb_PSD_B_type2"/>
    <property type="match status" value="1"/>
</dbReference>
<feature type="active site" description="Charge relay system; for autoendoproteolytic cleavage activity" evidence="12">
    <location>
        <position position="113"/>
    </location>
</feature>
<dbReference type="InterPro" id="IPR033177">
    <property type="entry name" value="PSD-B"/>
</dbReference>
<dbReference type="Pfam" id="PF02666">
    <property type="entry name" value="PS_Dcarbxylase"/>
    <property type="match status" value="1"/>
</dbReference>
<keyword evidence="10 12" id="KW-1208">Phospholipid metabolism</keyword>
<feature type="modified residue" description="Pyruvic acid (Ser); by autocatalysis" evidence="12">
    <location>
        <position position="256"/>
    </location>
</feature>
<evidence type="ECO:0000256" key="1">
    <source>
        <dbReference type="ARBA" id="ARBA00005189"/>
    </source>
</evidence>
<comment type="similarity">
    <text evidence="12">Belongs to the phosphatidylserine decarboxylase family. PSD-B subfamily. Prokaryotic type II sub-subfamily.</text>
</comment>
<evidence type="ECO:0000256" key="9">
    <source>
        <dbReference type="ARBA" id="ARBA00023239"/>
    </source>
</evidence>
<dbReference type="InterPro" id="IPR033179">
    <property type="entry name" value="PSD_type2_pro"/>
</dbReference>
<evidence type="ECO:0000256" key="4">
    <source>
        <dbReference type="ARBA" id="ARBA00022793"/>
    </source>
</evidence>
<evidence type="ECO:0000256" key="10">
    <source>
        <dbReference type="ARBA" id="ARBA00023264"/>
    </source>
</evidence>
<keyword evidence="8 12" id="KW-0594">Phospholipid biosynthesis</keyword>
<reference evidence="13 14" key="1">
    <citation type="submission" date="2021-03" db="EMBL/GenBank/DDBJ databases">
        <title>Genomic Encyclopedia of Type Strains, Phase IV (KMG-IV): sequencing the most valuable type-strain genomes for metagenomic binning, comparative biology and taxonomic classification.</title>
        <authorList>
            <person name="Goeker M."/>
        </authorList>
    </citation>
    <scope>NUCLEOTIDE SEQUENCE [LARGE SCALE GENOMIC DNA]</scope>
    <source>
        <strain evidence="13 14">DSM 28650</strain>
    </source>
</reference>
<feature type="site" description="Cleavage (non-hydrolytic); by autocatalysis" evidence="12">
    <location>
        <begin position="255"/>
        <end position="256"/>
    </location>
</feature>
<protein>
    <recommendedName>
        <fullName evidence="12">Phosphatidylserine decarboxylase proenzyme</fullName>
        <ecNumber evidence="12">4.1.1.65</ecNumber>
    </recommendedName>
    <component>
        <recommendedName>
            <fullName evidence="12">Phosphatidylserine decarboxylase alpha chain</fullName>
        </recommendedName>
    </component>
    <component>
        <recommendedName>
            <fullName evidence="12">Phosphatidylserine decarboxylase beta chain</fullName>
        </recommendedName>
    </component>
</protein>
<keyword evidence="14" id="KW-1185">Reference proteome</keyword>
<evidence type="ECO:0000313" key="14">
    <source>
        <dbReference type="Proteomes" id="UP001519308"/>
    </source>
</evidence>
<evidence type="ECO:0000313" key="13">
    <source>
        <dbReference type="EMBL" id="MBP2023898.1"/>
    </source>
</evidence>
<dbReference type="RefSeq" id="WP_021282368.1">
    <property type="nucleotide sequence ID" value="NZ_JAGGLL010000041.1"/>
</dbReference>
<comment type="function">
    <text evidence="12">Catalyzes the formation of phosphatidylethanolamine (PtdEtn) from phosphatidylserine (PtdSer).</text>
</comment>
<accession>A0ABS4K7Z5</accession>
<comment type="subcellular location">
    <subcellularLocation>
        <location evidence="12">Cell membrane</location>
        <topology evidence="12">Peripheral membrane protein</topology>
    </subcellularLocation>
</comment>
<evidence type="ECO:0000256" key="12">
    <source>
        <dbReference type="HAMAP-Rule" id="MF_00663"/>
    </source>
</evidence>
<evidence type="ECO:0000256" key="8">
    <source>
        <dbReference type="ARBA" id="ARBA00023209"/>
    </source>
</evidence>
<evidence type="ECO:0000256" key="7">
    <source>
        <dbReference type="ARBA" id="ARBA00023145"/>
    </source>
</evidence>